<dbReference type="Proteomes" id="UP001177023">
    <property type="component" value="Unassembled WGS sequence"/>
</dbReference>
<evidence type="ECO:0008006" key="4">
    <source>
        <dbReference type="Google" id="ProtNLM"/>
    </source>
</evidence>
<name>A0AA36CEM6_9BILA</name>
<organism evidence="2 3">
    <name type="scientific">Mesorhabditis spiculigera</name>
    <dbReference type="NCBI Taxonomy" id="96644"/>
    <lineage>
        <taxon>Eukaryota</taxon>
        <taxon>Metazoa</taxon>
        <taxon>Ecdysozoa</taxon>
        <taxon>Nematoda</taxon>
        <taxon>Chromadorea</taxon>
        <taxon>Rhabditida</taxon>
        <taxon>Rhabditina</taxon>
        <taxon>Rhabditomorpha</taxon>
        <taxon>Rhabditoidea</taxon>
        <taxon>Rhabditidae</taxon>
        <taxon>Mesorhabditinae</taxon>
        <taxon>Mesorhabditis</taxon>
    </lineage>
</organism>
<gene>
    <name evidence="2" type="ORF">MSPICULIGERA_LOCUS5614</name>
</gene>
<proteinExistence type="predicted"/>
<protein>
    <recommendedName>
        <fullName evidence="4">TAR DNA-binding protein 43 N-terminal domain-containing protein</fullName>
    </recommendedName>
</protein>
<evidence type="ECO:0000313" key="3">
    <source>
        <dbReference type="Proteomes" id="UP001177023"/>
    </source>
</evidence>
<evidence type="ECO:0000313" key="2">
    <source>
        <dbReference type="EMBL" id="CAJ0567047.1"/>
    </source>
</evidence>
<dbReference type="AlphaFoldDB" id="A0AA36CEM6"/>
<sequence>MTTVRSQFFISPDSIISLSYDDVDGRIGCEVNEEGSAFLLPEGWSSLLFFVESQELSRPQTPIHPPNERPPSPYYPAVPPEAAPAPKAFLQWMYYQQDAADGQKDTVSEVVEKGPSIARAEEAEPFTLAGYGNVYNIWKQFRGIYVGKPDAEHGDFKRPQTITE</sequence>
<feature type="compositionally biased region" description="Pro residues" evidence="1">
    <location>
        <begin position="62"/>
        <end position="78"/>
    </location>
</feature>
<comment type="caution">
    <text evidence="2">The sequence shown here is derived from an EMBL/GenBank/DDBJ whole genome shotgun (WGS) entry which is preliminary data.</text>
</comment>
<reference evidence="2" key="1">
    <citation type="submission" date="2023-06" db="EMBL/GenBank/DDBJ databases">
        <authorList>
            <person name="Delattre M."/>
        </authorList>
    </citation>
    <scope>NUCLEOTIDE SEQUENCE</scope>
    <source>
        <strain evidence="2">AF72</strain>
    </source>
</reference>
<dbReference type="EMBL" id="CATQJA010001387">
    <property type="protein sequence ID" value="CAJ0567047.1"/>
    <property type="molecule type" value="Genomic_DNA"/>
</dbReference>
<feature type="non-terminal residue" evidence="2">
    <location>
        <position position="1"/>
    </location>
</feature>
<evidence type="ECO:0000256" key="1">
    <source>
        <dbReference type="SAM" id="MobiDB-lite"/>
    </source>
</evidence>
<feature type="region of interest" description="Disordered" evidence="1">
    <location>
        <begin position="58"/>
        <end position="78"/>
    </location>
</feature>
<accession>A0AA36CEM6</accession>
<keyword evidence="3" id="KW-1185">Reference proteome</keyword>